<sequence length="290" mass="30725">MRILQSLTTALLLSACAVLGAREAGPRQAGPVVLMASTIGPIDAGIVEALEAGFERDTGIRVRHVGAGTGAALDIGRQGNVDLVLVHARALEERFVAEGFGLERIPLMYNDFVLVGPPSDPAGVRGMKGALEALRVLAAKGAPFVTRGDLSGTHVAERDLWTLAGIKPEGPWYRKFERGAEGNVATLLFTGQQGAYTLIDRATYLGARSRVALDVLVEGDEVLLNHISVILVNPARFPRVDHAAAKAFAAWLTDPAKGQAVIAAFGKDRFGQPLFFPESRAWKAAAAGSR</sequence>
<proteinExistence type="predicted"/>
<feature type="domain" description="PBP" evidence="2">
    <location>
        <begin position="27"/>
        <end position="254"/>
    </location>
</feature>
<dbReference type="PROSITE" id="PS51257">
    <property type="entry name" value="PROKAR_LIPOPROTEIN"/>
    <property type="match status" value="1"/>
</dbReference>
<evidence type="ECO:0000313" key="4">
    <source>
        <dbReference type="Proteomes" id="UP001228113"/>
    </source>
</evidence>
<dbReference type="Proteomes" id="UP001228113">
    <property type="component" value="Chromosome"/>
</dbReference>
<dbReference type="SUPFAM" id="SSF53850">
    <property type="entry name" value="Periplasmic binding protein-like II"/>
    <property type="match status" value="1"/>
</dbReference>
<protein>
    <submittedName>
        <fullName evidence="3">Tungsten ABC transporter substrate-binding protein</fullName>
    </submittedName>
</protein>
<name>A0AA48GQE6_9BACT</name>
<accession>A0AA48GQE6</accession>
<dbReference type="Pfam" id="PF12849">
    <property type="entry name" value="PBP_like_2"/>
    <property type="match status" value="1"/>
</dbReference>
<dbReference type="Gene3D" id="3.40.190.10">
    <property type="entry name" value="Periplasmic binding protein-like II"/>
    <property type="match status" value="2"/>
</dbReference>
<evidence type="ECO:0000256" key="1">
    <source>
        <dbReference type="SAM" id="SignalP"/>
    </source>
</evidence>
<dbReference type="EMBL" id="AP027081">
    <property type="protein sequence ID" value="BDU75672.1"/>
    <property type="molecule type" value="Genomic_DNA"/>
</dbReference>
<gene>
    <name evidence="3" type="ORF">METESE_06300</name>
</gene>
<dbReference type="InterPro" id="IPR052738">
    <property type="entry name" value="ABC-Tungstate_binding"/>
</dbReference>
<dbReference type="PANTHER" id="PTHR37945">
    <property type="entry name" value="EXTRACELLULAR TUNGSTATE BINDING PROTEIN"/>
    <property type="match status" value="1"/>
</dbReference>
<feature type="signal peptide" evidence="1">
    <location>
        <begin position="1"/>
        <end position="20"/>
    </location>
</feature>
<evidence type="ECO:0000313" key="3">
    <source>
        <dbReference type="EMBL" id="BDU75672.1"/>
    </source>
</evidence>
<dbReference type="PANTHER" id="PTHR37945:SF1">
    <property type="entry name" value="EXTRACELLULAR TUNGSTATE BINDING PROTEIN"/>
    <property type="match status" value="1"/>
</dbReference>
<feature type="chain" id="PRO_5041257973" evidence="1">
    <location>
        <begin position="21"/>
        <end position="290"/>
    </location>
</feature>
<keyword evidence="1" id="KW-0732">Signal</keyword>
<keyword evidence="4" id="KW-1185">Reference proteome</keyword>
<dbReference type="RefSeq" id="WP_243331233.1">
    <property type="nucleotide sequence ID" value="NZ_AP027081.1"/>
</dbReference>
<dbReference type="AlphaFoldDB" id="A0AA48GQE6"/>
<dbReference type="KEGG" id="msea:METESE_06300"/>
<evidence type="ECO:0000259" key="2">
    <source>
        <dbReference type="Pfam" id="PF12849"/>
    </source>
</evidence>
<dbReference type="InterPro" id="IPR024370">
    <property type="entry name" value="PBP_domain"/>
</dbReference>
<reference evidence="3" key="1">
    <citation type="journal article" date="2023" name="Int. J. Syst. Evol. Microbiol.">
        <title>Mesoterricola silvestris gen. nov., sp. nov., Mesoterricola sediminis sp. nov., Geothrix oryzae sp. nov., Geothrix edaphica sp. nov., Geothrix rubra sp. nov., and Geothrix limicola sp. nov., six novel members of Acidobacteriota isolated from soils.</title>
        <authorList>
            <person name="Itoh H."/>
            <person name="Sugisawa Y."/>
            <person name="Mise K."/>
            <person name="Xu Z."/>
            <person name="Kuniyasu M."/>
            <person name="Ushijima N."/>
            <person name="Kawano K."/>
            <person name="Kobayashi E."/>
            <person name="Shiratori Y."/>
            <person name="Masuda Y."/>
            <person name="Senoo K."/>
        </authorList>
    </citation>
    <scope>NUCLEOTIDE SEQUENCE</scope>
    <source>
        <strain evidence="3">W786</strain>
    </source>
</reference>
<organism evidence="3 4">
    <name type="scientific">Mesoterricola sediminis</name>
    <dbReference type="NCBI Taxonomy" id="2927980"/>
    <lineage>
        <taxon>Bacteria</taxon>
        <taxon>Pseudomonadati</taxon>
        <taxon>Acidobacteriota</taxon>
        <taxon>Holophagae</taxon>
        <taxon>Holophagales</taxon>
        <taxon>Holophagaceae</taxon>
        <taxon>Mesoterricola</taxon>
    </lineage>
</organism>